<keyword evidence="3" id="KW-1185">Reference proteome</keyword>
<gene>
    <name evidence="2" type="ORF">PAPYR_1624</name>
</gene>
<keyword evidence="1" id="KW-0812">Transmembrane</keyword>
<organism evidence="2 3">
    <name type="scientific">Paratrimastix pyriformis</name>
    <dbReference type="NCBI Taxonomy" id="342808"/>
    <lineage>
        <taxon>Eukaryota</taxon>
        <taxon>Metamonada</taxon>
        <taxon>Preaxostyla</taxon>
        <taxon>Paratrimastigidae</taxon>
        <taxon>Paratrimastix</taxon>
    </lineage>
</organism>
<dbReference type="EMBL" id="JAPMOS010000005">
    <property type="protein sequence ID" value="KAJ4461925.1"/>
    <property type="molecule type" value="Genomic_DNA"/>
</dbReference>
<evidence type="ECO:0000256" key="1">
    <source>
        <dbReference type="SAM" id="Phobius"/>
    </source>
</evidence>
<proteinExistence type="predicted"/>
<accession>A0ABQ8UYT8</accession>
<keyword evidence="1" id="KW-1133">Transmembrane helix</keyword>
<sequence>MSNFPISGSVRFALFPLHLLHWDGLGALLLNVLRLLLGALRLCLFRTPGPVAAVPVSARPLPLPLPAESTPVPRPSSAGQDLVFSYYDVINMRGALR</sequence>
<keyword evidence="1" id="KW-0472">Membrane</keyword>
<dbReference type="Proteomes" id="UP001141327">
    <property type="component" value="Unassembled WGS sequence"/>
</dbReference>
<reference evidence="2" key="1">
    <citation type="journal article" date="2022" name="bioRxiv">
        <title>Genomics of Preaxostyla Flagellates Illuminates Evolutionary Transitions and the Path Towards Mitochondrial Loss.</title>
        <authorList>
            <person name="Novak L.V.F."/>
            <person name="Treitli S.C."/>
            <person name="Pyrih J."/>
            <person name="Halakuc P."/>
            <person name="Pipaliya S.V."/>
            <person name="Vacek V."/>
            <person name="Brzon O."/>
            <person name="Soukal P."/>
            <person name="Eme L."/>
            <person name="Dacks J.B."/>
            <person name="Karnkowska A."/>
            <person name="Elias M."/>
            <person name="Hampl V."/>
        </authorList>
    </citation>
    <scope>NUCLEOTIDE SEQUENCE</scope>
    <source>
        <strain evidence="2">RCP-MX</strain>
    </source>
</reference>
<evidence type="ECO:0000313" key="3">
    <source>
        <dbReference type="Proteomes" id="UP001141327"/>
    </source>
</evidence>
<feature type="transmembrane region" description="Helical" evidence="1">
    <location>
        <begin position="20"/>
        <end position="37"/>
    </location>
</feature>
<evidence type="ECO:0000313" key="2">
    <source>
        <dbReference type="EMBL" id="KAJ4461925.1"/>
    </source>
</evidence>
<name>A0ABQ8UYT8_9EUKA</name>
<protein>
    <submittedName>
        <fullName evidence="2">Uncharacterized protein</fullName>
    </submittedName>
</protein>
<comment type="caution">
    <text evidence="2">The sequence shown here is derived from an EMBL/GenBank/DDBJ whole genome shotgun (WGS) entry which is preliminary data.</text>
</comment>